<feature type="transmembrane region" description="Helical" evidence="3">
    <location>
        <begin position="419"/>
        <end position="441"/>
    </location>
</feature>
<evidence type="ECO:0000313" key="4">
    <source>
        <dbReference type="EMBL" id="KAF2768202.1"/>
    </source>
</evidence>
<dbReference type="GO" id="GO:0016020">
    <property type="term" value="C:membrane"/>
    <property type="evidence" value="ECO:0007669"/>
    <property type="project" value="UniProtKB-SubCell"/>
</dbReference>
<dbReference type="SUPFAM" id="SSF103473">
    <property type="entry name" value="MFS general substrate transporter"/>
    <property type="match status" value="1"/>
</dbReference>
<feature type="transmembrane region" description="Helical" evidence="3">
    <location>
        <begin position="292"/>
        <end position="310"/>
    </location>
</feature>
<accession>A0A6G1L6I6</accession>
<dbReference type="InterPro" id="IPR036259">
    <property type="entry name" value="MFS_trans_sf"/>
</dbReference>
<sequence>MGRSCEASEAAIKPDAVEILALSKTPASTSKEQHDVVLSSATQDGGTRAWLQVLGSFLVFGNLWGFTFAFGSFQTYYQLSYLSNDSASDISWIGTIAAFFLVIGGVVSGPLFDLGYFRAMLLTGSLAATFALFMLSLCTRYYQILLAQGVLTGLATGLLYLPGLALVGRSFKKHRSIAMSITTCGAPVGGVIYTLMFQQLIGPLGFAWTIRAMAFFMLGSYLMAYPLLLYRAHNIGDLASGHARKLFDPTALKDALFWTYSISNFLVFLGYIVPFVYIAAYDESHLRKSQASALNMIIIAQATSVVGRLLSGYAASRIGVMIPWITCAMCSGILCLAWIGVTGQGGLIAISALFGCFSGALIPLPPSIFPTVCPDPTALGTRLGMAQAIGSFASLISGPIAGALTGLNAGLDGYDWRNLQLYTGLVMIGGGCSLIGLWLLLQRKRGTGKLV</sequence>
<dbReference type="Pfam" id="PF07690">
    <property type="entry name" value="MFS_1"/>
    <property type="match status" value="1"/>
</dbReference>
<evidence type="ECO:0000256" key="3">
    <source>
        <dbReference type="SAM" id="Phobius"/>
    </source>
</evidence>
<dbReference type="OrthoDB" id="6509908at2759"/>
<reference evidence="4" key="1">
    <citation type="journal article" date="2020" name="Stud. Mycol.">
        <title>101 Dothideomycetes genomes: a test case for predicting lifestyles and emergence of pathogens.</title>
        <authorList>
            <person name="Haridas S."/>
            <person name="Albert R."/>
            <person name="Binder M."/>
            <person name="Bloem J."/>
            <person name="Labutti K."/>
            <person name="Salamov A."/>
            <person name="Andreopoulos B."/>
            <person name="Baker S."/>
            <person name="Barry K."/>
            <person name="Bills G."/>
            <person name="Bluhm B."/>
            <person name="Cannon C."/>
            <person name="Castanera R."/>
            <person name="Culley D."/>
            <person name="Daum C."/>
            <person name="Ezra D."/>
            <person name="Gonzalez J."/>
            <person name="Henrissat B."/>
            <person name="Kuo A."/>
            <person name="Liang C."/>
            <person name="Lipzen A."/>
            <person name="Lutzoni F."/>
            <person name="Magnuson J."/>
            <person name="Mondo S."/>
            <person name="Nolan M."/>
            <person name="Ohm R."/>
            <person name="Pangilinan J."/>
            <person name="Park H.-J."/>
            <person name="Ramirez L."/>
            <person name="Alfaro M."/>
            <person name="Sun H."/>
            <person name="Tritt A."/>
            <person name="Yoshinaga Y."/>
            <person name="Zwiers L.-H."/>
            <person name="Turgeon B."/>
            <person name="Goodwin S."/>
            <person name="Spatafora J."/>
            <person name="Crous P."/>
            <person name="Grigoriev I."/>
        </authorList>
    </citation>
    <scope>NUCLEOTIDE SEQUENCE</scope>
    <source>
        <strain evidence="4">CBS 116005</strain>
    </source>
</reference>
<keyword evidence="5" id="KW-1185">Reference proteome</keyword>
<dbReference type="GO" id="GO:0022857">
    <property type="term" value="F:transmembrane transporter activity"/>
    <property type="evidence" value="ECO:0007669"/>
    <property type="project" value="InterPro"/>
</dbReference>
<feature type="transmembrane region" description="Helical" evidence="3">
    <location>
        <begin position="143"/>
        <end position="165"/>
    </location>
</feature>
<dbReference type="PANTHER" id="PTHR11360:SF252">
    <property type="entry name" value="MAJOR FACILITATOR SUPERFAMILY (MFS) PROFILE DOMAIN-CONTAINING PROTEIN-RELATED"/>
    <property type="match status" value="1"/>
</dbReference>
<dbReference type="Gene3D" id="1.20.1250.20">
    <property type="entry name" value="MFS general substrate transporter like domains"/>
    <property type="match status" value="2"/>
</dbReference>
<feature type="transmembrane region" description="Helical" evidence="3">
    <location>
        <begin position="255"/>
        <end position="280"/>
    </location>
</feature>
<dbReference type="Proteomes" id="UP000799436">
    <property type="component" value="Unassembled WGS sequence"/>
</dbReference>
<feature type="transmembrane region" description="Helical" evidence="3">
    <location>
        <begin position="322"/>
        <end position="341"/>
    </location>
</feature>
<feature type="transmembrane region" description="Helical" evidence="3">
    <location>
        <begin position="177"/>
        <end position="196"/>
    </location>
</feature>
<feature type="transmembrane region" description="Helical" evidence="3">
    <location>
        <begin position="208"/>
        <end position="230"/>
    </location>
</feature>
<feature type="transmembrane region" description="Helical" evidence="3">
    <location>
        <begin position="385"/>
        <end position="407"/>
    </location>
</feature>
<keyword evidence="3" id="KW-0812">Transmembrane</keyword>
<dbReference type="AlphaFoldDB" id="A0A6G1L6I6"/>
<feature type="transmembrane region" description="Helical" evidence="3">
    <location>
        <begin position="90"/>
        <end position="112"/>
    </location>
</feature>
<evidence type="ECO:0000313" key="5">
    <source>
        <dbReference type="Proteomes" id="UP000799436"/>
    </source>
</evidence>
<comment type="subcellular location">
    <subcellularLocation>
        <location evidence="1">Membrane</location>
        <topology evidence="1">Multi-pass membrane protein</topology>
    </subcellularLocation>
</comment>
<evidence type="ECO:0000256" key="2">
    <source>
        <dbReference type="ARBA" id="ARBA00006727"/>
    </source>
</evidence>
<feature type="transmembrane region" description="Helical" evidence="3">
    <location>
        <begin position="49"/>
        <end position="70"/>
    </location>
</feature>
<gene>
    <name evidence="4" type="ORF">EJ03DRAFT_134625</name>
</gene>
<keyword evidence="3" id="KW-0472">Membrane</keyword>
<dbReference type="InterPro" id="IPR011701">
    <property type="entry name" value="MFS"/>
</dbReference>
<dbReference type="InterPro" id="IPR050327">
    <property type="entry name" value="Proton-linked_MCT"/>
</dbReference>
<name>A0A6G1L6I6_9PEZI</name>
<organism evidence="4 5">
    <name type="scientific">Teratosphaeria nubilosa</name>
    <dbReference type="NCBI Taxonomy" id="161662"/>
    <lineage>
        <taxon>Eukaryota</taxon>
        <taxon>Fungi</taxon>
        <taxon>Dikarya</taxon>
        <taxon>Ascomycota</taxon>
        <taxon>Pezizomycotina</taxon>
        <taxon>Dothideomycetes</taxon>
        <taxon>Dothideomycetidae</taxon>
        <taxon>Mycosphaerellales</taxon>
        <taxon>Teratosphaeriaceae</taxon>
        <taxon>Teratosphaeria</taxon>
    </lineage>
</organism>
<evidence type="ECO:0000256" key="1">
    <source>
        <dbReference type="ARBA" id="ARBA00004141"/>
    </source>
</evidence>
<dbReference type="EMBL" id="ML995847">
    <property type="protein sequence ID" value="KAF2768202.1"/>
    <property type="molecule type" value="Genomic_DNA"/>
</dbReference>
<keyword evidence="3" id="KW-1133">Transmembrane helix</keyword>
<comment type="similarity">
    <text evidence="2">Belongs to the major facilitator superfamily. Monocarboxylate porter (TC 2.A.1.13) family.</text>
</comment>
<feature type="transmembrane region" description="Helical" evidence="3">
    <location>
        <begin position="119"/>
        <end position="137"/>
    </location>
</feature>
<protein>
    <submittedName>
        <fullName evidence="4">MFS general substrate transporter</fullName>
    </submittedName>
</protein>
<dbReference type="PANTHER" id="PTHR11360">
    <property type="entry name" value="MONOCARBOXYLATE TRANSPORTER"/>
    <property type="match status" value="1"/>
</dbReference>
<proteinExistence type="inferred from homology"/>
<feature type="transmembrane region" description="Helical" evidence="3">
    <location>
        <begin position="347"/>
        <end position="364"/>
    </location>
</feature>